<reference evidence="9 10" key="1">
    <citation type="submission" date="2016-01" db="EMBL/GenBank/DDBJ databases">
        <authorList>
            <person name="Regsiter A."/>
            <person name="william w."/>
        </authorList>
    </citation>
    <scope>NUCLEOTIDE SEQUENCE [LARGE SCALE GENOMIC DNA]</scope>
    <source>
        <strain evidence="9 10">CFBP 6927</strain>
    </source>
</reference>
<accession>A0ABP2BN34</accession>
<keyword evidence="10" id="KW-1185">Reference proteome</keyword>
<evidence type="ECO:0000256" key="3">
    <source>
        <dbReference type="ARBA" id="ARBA00022475"/>
    </source>
</evidence>
<dbReference type="PANTHER" id="PTHR43005:SF1">
    <property type="entry name" value="SPERMIDINE_PUTRESCINE TRANSPORT SYSTEM PERMEASE PROTEIN"/>
    <property type="match status" value="1"/>
</dbReference>
<evidence type="ECO:0000256" key="7">
    <source>
        <dbReference type="RuleBase" id="RU363032"/>
    </source>
</evidence>
<dbReference type="EMBL" id="FBWH01000037">
    <property type="protein sequence ID" value="CUX50223.1"/>
    <property type="molecule type" value="Genomic_DNA"/>
</dbReference>
<evidence type="ECO:0000313" key="10">
    <source>
        <dbReference type="Proteomes" id="UP000191812"/>
    </source>
</evidence>
<evidence type="ECO:0000313" key="9">
    <source>
        <dbReference type="EMBL" id="CUX50223.1"/>
    </source>
</evidence>
<feature type="transmembrane region" description="Helical" evidence="7">
    <location>
        <begin position="188"/>
        <end position="207"/>
    </location>
</feature>
<dbReference type="CDD" id="cd06261">
    <property type="entry name" value="TM_PBP2"/>
    <property type="match status" value="1"/>
</dbReference>
<dbReference type="PROSITE" id="PS50928">
    <property type="entry name" value="ABC_TM1"/>
    <property type="match status" value="1"/>
</dbReference>
<dbReference type="InterPro" id="IPR035906">
    <property type="entry name" value="MetI-like_sf"/>
</dbReference>
<evidence type="ECO:0000256" key="6">
    <source>
        <dbReference type="ARBA" id="ARBA00023136"/>
    </source>
</evidence>
<dbReference type="Proteomes" id="UP000191812">
    <property type="component" value="Unassembled WGS sequence"/>
</dbReference>
<dbReference type="Gene3D" id="1.10.3720.10">
    <property type="entry name" value="MetI-like"/>
    <property type="match status" value="1"/>
</dbReference>
<name>A0ABP2BN34_9HYPH</name>
<evidence type="ECO:0000256" key="5">
    <source>
        <dbReference type="ARBA" id="ARBA00022989"/>
    </source>
</evidence>
<feature type="transmembrane region" description="Helical" evidence="7">
    <location>
        <begin position="129"/>
        <end position="148"/>
    </location>
</feature>
<comment type="subcellular location">
    <subcellularLocation>
        <location evidence="1 7">Cell membrane</location>
        <topology evidence="1 7">Multi-pass membrane protein</topology>
    </subcellularLocation>
</comment>
<dbReference type="Pfam" id="PF00528">
    <property type="entry name" value="BPD_transp_1"/>
    <property type="match status" value="1"/>
</dbReference>
<comment type="similarity">
    <text evidence="7">Belongs to the binding-protein-dependent transport system permease family.</text>
</comment>
<keyword evidence="3" id="KW-1003">Cell membrane</keyword>
<sequence length="313" mass="34548">MKAYAGWSRRFPWQAFPVVKGFSVKDKHLKYWLITPAFVVIAATLLYPLGAALWYSVHEWNLAQQPTLGPFVGMENYTRVITDDPDFWHSIRVTSVFTVFSVFFTMILAMGLALLLAGADMMRVSVRTLLVIPFAMSPALLGISWRFLFNPEFGAFAAVVGAVVPSLKGVPILADPTLAMATLIASDVWHWSPYFMLLFIGALAALPQETVEAAQVDGASKTRVFFEIVLPQLRPVLAIALLLKAIFSLKVLDQVVTLTNGGPGTATETLAHFVFQTAFRWYDLGYAAAVAYLLAAVMAVLAAIYSRFVMERQ</sequence>
<protein>
    <submittedName>
        <fullName evidence="9">Binding-protein-dependent transport systems inner membrane component</fullName>
    </submittedName>
</protein>
<keyword evidence="5 7" id="KW-1133">Transmembrane helix</keyword>
<proteinExistence type="inferred from homology"/>
<organism evidence="9 10">
    <name type="scientific">Agrobacterium genomosp. 13 str. CFBP 6927</name>
    <dbReference type="NCBI Taxonomy" id="1183428"/>
    <lineage>
        <taxon>Bacteria</taxon>
        <taxon>Pseudomonadati</taxon>
        <taxon>Pseudomonadota</taxon>
        <taxon>Alphaproteobacteria</taxon>
        <taxon>Hyphomicrobiales</taxon>
        <taxon>Rhizobiaceae</taxon>
        <taxon>Rhizobium/Agrobacterium group</taxon>
        <taxon>Agrobacterium</taxon>
        <taxon>Agrobacterium tumefaciens complex</taxon>
    </lineage>
</organism>
<evidence type="ECO:0000256" key="1">
    <source>
        <dbReference type="ARBA" id="ARBA00004651"/>
    </source>
</evidence>
<feature type="domain" description="ABC transmembrane type-1" evidence="8">
    <location>
        <begin position="91"/>
        <end position="305"/>
    </location>
</feature>
<dbReference type="PANTHER" id="PTHR43005">
    <property type="entry name" value="BLR7065 PROTEIN"/>
    <property type="match status" value="1"/>
</dbReference>
<keyword evidence="6 7" id="KW-0472">Membrane</keyword>
<evidence type="ECO:0000256" key="2">
    <source>
        <dbReference type="ARBA" id="ARBA00022448"/>
    </source>
</evidence>
<gene>
    <name evidence="9" type="ORF">AGR13a_Lc110177</name>
</gene>
<feature type="transmembrane region" description="Helical" evidence="7">
    <location>
        <begin position="284"/>
        <end position="305"/>
    </location>
</feature>
<evidence type="ECO:0000256" key="4">
    <source>
        <dbReference type="ARBA" id="ARBA00022692"/>
    </source>
</evidence>
<dbReference type="SUPFAM" id="SSF161098">
    <property type="entry name" value="MetI-like"/>
    <property type="match status" value="1"/>
</dbReference>
<comment type="caution">
    <text evidence="9">The sequence shown here is derived from an EMBL/GenBank/DDBJ whole genome shotgun (WGS) entry which is preliminary data.</text>
</comment>
<feature type="transmembrane region" description="Helical" evidence="7">
    <location>
        <begin position="31"/>
        <end position="55"/>
    </location>
</feature>
<keyword evidence="4 7" id="KW-0812">Transmembrane</keyword>
<feature type="transmembrane region" description="Helical" evidence="7">
    <location>
        <begin position="96"/>
        <end position="117"/>
    </location>
</feature>
<evidence type="ECO:0000259" key="8">
    <source>
        <dbReference type="PROSITE" id="PS50928"/>
    </source>
</evidence>
<dbReference type="InterPro" id="IPR000515">
    <property type="entry name" value="MetI-like"/>
</dbReference>
<keyword evidence="2 7" id="KW-0813">Transport</keyword>